<keyword evidence="3" id="KW-0472">Membrane</keyword>
<accession>A0AAD9DCB0</accession>
<dbReference type="PANTHER" id="PTHR11567:SF110">
    <property type="entry name" value="2-PHOSPHOXYLOSE PHOSPHATASE 1"/>
    <property type="match status" value="1"/>
</dbReference>
<protein>
    <submittedName>
        <fullName evidence="5">Histidine phosphatase family protein</fullName>
        <ecNumber evidence="5">3.1.3.-</ecNumber>
    </submittedName>
</protein>
<dbReference type="Pfam" id="PF00328">
    <property type="entry name" value="His_Phos_2"/>
    <property type="match status" value="1"/>
</dbReference>
<dbReference type="InterPro" id="IPR033379">
    <property type="entry name" value="Acid_Pase_AS"/>
</dbReference>
<evidence type="ECO:0000256" key="2">
    <source>
        <dbReference type="ARBA" id="ARBA00022801"/>
    </source>
</evidence>
<dbReference type="PROSITE" id="PS00616">
    <property type="entry name" value="HIS_ACID_PHOSPHAT_1"/>
    <property type="match status" value="1"/>
</dbReference>
<evidence type="ECO:0000256" key="3">
    <source>
        <dbReference type="SAM" id="Phobius"/>
    </source>
</evidence>
<comment type="similarity">
    <text evidence="1">Belongs to the histidine acid phosphatase family.</text>
</comment>
<keyword evidence="2 5" id="KW-0378">Hydrolase</keyword>
<dbReference type="SUPFAM" id="SSF53254">
    <property type="entry name" value="Phosphoglycerate mutase-like"/>
    <property type="match status" value="1"/>
</dbReference>
<evidence type="ECO:0000313" key="6">
    <source>
        <dbReference type="Proteomes" id="UP001224775"/>
    </source>
</evidence>
<feature type="transmembrane region" description="Helical" evidence="3">
    <location>
        <begin position="591"/>
        <end position="611"/>
    </location>
</feature>
<dbReference type="EC" id="3.1.3.-" evidence="5"/>
<feature type="signal peptide" evidence="4">
    <location>
        <begin position="1"/>
        <end position="32"/>
    </location>
</feature>
<keyword evidence="4" id="KW-0732">Signal</keyword>
<dbReference type="EMBL" id="JATAAI010000011">
    <property type="protein sequence ID" value="KAK1742301.1"/>
    <property type="molecule type" value="Genomic_DNA"/>
</dbReference>
<sequence length="672" mass="74674">MLSLTLIYTISATMMLLQPLLLLGSLLSHSQAARPLILSTPQHAVASDTNAISQSIKLDPDPFPEEDKTYTKYEYYPPYCSTPQEMEKRAIPPLSYTNIQTQLVHVTALIRHGSRTPFSGAPSYKCWNGYWESLDTGVWNCDLLTYMSPPATTKEKGKEVDEHGNLLDEEPDFLFEKRYDALLSKQTNGGGSIESGNILNGTCQMGQLLARGYEQELSNGKHLRQAYFYDGDKTADEHAAADPRMRLWDLTNDDNSIPSHASQIGDPTKEMFQEPNLKYRADDEQRTLMSGQVLLRGLFGPELAATGDDETAVIKLHTADYTVDVLTPNGKVCPRVEELRNEAYESDEYKSWVQSSIEAKTTKSLMKDEMGIDEVPEVILDCMMTTICTDRNLPDALNDYDGTGGGNFEVVADFAVNNFTFPYKYNGGAYSKLGMGPLWLEIMSNILQIVDANHHPTSSSGMPPPKLALFSGHDTTLMPILATLGEQVWSGKQWSPYASMLQIEIHEVLDNDQRYPSGYAFRLIYNGNVLTSKMDECSAAELCDVQVLVKQVMSFASEYEDVNCATKVQPTGESKMGEMKDVTVNLLSTPGGALTIIISMALGSVATYFIMRRRLRREYKYADTLTLAELSLSALDDDENDISRDVDRSRIESAVSSGIGLDENTIDENSLI</sequence>
<gene>
    <name evidence="5" type="ORF">QTG54_006866</name>
</gene>
<dbReference type="AlphaFoldDB" id="A0AAD9DCB0"/>
<keyword evidence="6" id="KW-1185">Reference proteome</keyword>
<evidence type="ECO:0000313" key="5">
    <source>
        <dbReference type="EMBL" id="KAK1742301.1"/>
    </source>
</evidence>
<keyword evidence="3" id="KW-1133">Transmembrane helix</keyword>
<dbReference type="GO" id="GO:0016791">
    <property type="term" value="F:phosphatase activity"/>
    <property type="evidence" value="ECO:0007669"/>
    <property type="project" value="TreeGrafter"/>
</dbReference>
<dbReference type="Gene3D" id="3.40.50.1240">
    <property type="entry name" value="Phosphoglycerate mutase-like"/>
    <property type="match status" value="1"/>
</dbReference>
<reference evidence="5" key="1">
    <citation type="submission" date="2023-06" db="EMBL/GenBank/DDBJ databases">
        <title>Survivors Of The Sea: Transcriptome response of Skeletonema marinoi to long-term dormancy.</title>
        <authorList>
            <person name="Pinder M.I.M."/>
            <person name="Kourtchenko O."/>
            <person name="Robertson E.K."/>
            <person name="Larsson T."/>
            <person name="Maumus F."/>
            <person name="Osuna-Cruz C.M."/>
            <person name="Vancaester E."/>
            <person name="Stenow R."/>
            <person name="Vandepoele K."/>
            <person name="Ploug H."/>
            <person name="Bruchert V."/>
            <person name="Godhe A."/>
            <person name="Topel M."/>
        </authorList>
    </citation>
    <scope>NUCLEOTIDE SEQUENCE</scope>
    <source>
        <strain evidence="5">R05AC</strain>
    </source>
</reference>
<dbReference type="InterPro" id="IPR050645">
    <property type="entry name" value="Histidine_acid_phosphatase"/>
</dbReference>
<organism evidence="5 6">
    <name type="scientific">Skeletonema marinoi</name>
    <dbReference type="NCBI Taxonomy" id="267567"/>
    <lineage>
        <taxon>Eukaryota</taxon>
        <taxon>Sar</taxon>
        <taxon>Stramenopiles</taxon>
        <taxon>Ochrophyta</taxon>
        <taxon>Bacillariophyta</taxon>
        <taxon>Coscinodiscophyceae</taxon>
        <taxon>Thalassiosirophycidae</taxon>
        <taxon>Thalassiosirales</taxon>
        <taxon>Skeletonemataceae</taxon>
        <taxon>Skeletonema</taxon>
        <taxon>Skeletonema marinoi-dohrnii complex</taxon>
    </lineage>
</organism>
<proteinExistence type="inferred from homology"/>
<keyword evidence="3" id="KW-0812">Transmembrane</keyword>
<feature type="chain" id="PRO_5042168962" evidence="4">
    <location>
        <begin position="33"/>
        <end position="672"/>
    </location>
</feature>
<dbReference type="CDD" id="cd07061">
    <property type="entry name" value="HP_HAP_like"/>
    <property type="match status" value="1"/>
</dbReference>
<dbReference type="Proteomes" id="UP001224775">
    <property type="component" value="Unassembled WGS sequence"/>
</dbReference>
<evidence type="ECO:0000256" key="4">
    <source>
        <dbReference type="SAM" id="SignalP"/>
    </source>
</evidence>
<dbReference type="InterPro" id="IPR029033">
    <property type="entry name" value="His_PPase_superfam"/>
</dbReference>
<dbReference type="PROSITE" id="PS00778">
    <property type="entry name" value="HIS_ACID_PHOSPHAT_2"/>
    <property type="match status" value="1"/>
</dbReference>
<dbReference type="InterPro" id="IPR000560">
    <property type="entry name" value="His_Pase_clade-2"/>
</dbReference>
<name>A0AAD9DCB0_9STRA</name>
<comment type="caution">
    <text evidence="5">The sequence shown here is derived from an EMBL/GenBank/DDBJ whole genome shotgun (WGS) entry which is preliminary data.</text>
</comment>
<evidence type="ECO:0000256" key="1">
    <source>
        <dbReference type="ARBA" id="ARBA00005375"/>
    </source>
</evidence>
<dbReference type="PANTHER" id="PTHR11567">
    <property type="entry name" value="ACID PHOSPHATASE-RELATED"/>
    <property type="match status" value="1"/>
</dbReference>